<reference evidence="8 9" key="1">
    <citation type="submission" date="2017-02" db="EMBL/GenBank/DDBJ databases">
        <authorList>
            <person name="Peterson S.W."/>
        </authorList>
    </citation>
    <scope>NUCLEOTIDE SEQUENCE [LARGE SCALE GENOMIC DNA]</scope>
    <source>
        <strain evidence="9">type strain: NCCB 100098</strain>
    </source>
</reference>
<dbReference type="GO" id="GO:0008831">
    <property type="term" value="F:dTDP-4-dehydrorhamnose reductase activity"/>
    <property type="evidence" value="ECO:0007669"/>
    <property type="project" value="UniProtKB-EC"/>
</dbReference>
<dbReference type="Gene3D" id="3.90.25.10">
    <property type="entry name" value="UDP-galactose 4-epimerase, domain 1"/>
    <property type="match status" value="1"/>
</dbReference>
<dbReference type="InterPro" id="IPR029903">
    <property type="entry name" value="RmlD-like-bd"/>
</dbReference>
<feature type="domain" description="RmlD-like substrate binding" evidence="7">
    <location>
        <begin position="1"/>
        <end position="292"/>
    </location>
</feature>
<dbReference type="InterPro" id="IPR036291">
    <property type="entry name" value="NAD(P)-bd_dom_sf"/>
</dbReference>
<dbReference type="InterPro" id="IPR005913">
    <property type="entry name" value="dTDP_dehydrorham_reduct"/>
</dbReference>
<comment type="pathway">
    <text evidence="1 6">Carbohydrate biosynthesis; dTDP-L-rhamnose biosynthesis.</text>
</comment>
<dbReference type="PANTHER" id="PTHR10491:SF4">
    <property type="entry name" value="METHIONINE ADENOSYLTRANSFERASE 2 SUBUNIT BETA"/>
    <property type="match status" value="1"/>
</dbReference>
<dbReference type="SUPFAM" id="SSF51735">
    <property type="entry name" value="NAD(P)-binding Rossmann-fold domains"/>
    <property type="match status" value="1"/>
</dbReference>
<sequence>MKVLITGSNGQVGSCLVKQLQSCPEIEFLAVDRDKLDITSKQEVIKTVLDFSPNIIINAAAHTAVDKAEDEVELSYAINRDGPKYLAQAAEQVGAAILHISTDYVFAGDKQGLYSESDTVNPQGVYGESKLAGEEAVINACSRHIILRTAWVFGEDGNNFVKTMLRLGQQRDSLGIVADQFGGPTYAGDIAAALIKIAKIITDTKNAFNSNNYGIYHFSGMPHVSWCEFAQAIFDKAVEQNVFVKSPDVKGIKTEEYPTPAKRPGNSKLNTKKITTVFNIPASDWQSALNHLSDYA</sequence>
<protein>
    <recommendedName>
        <fullName evidence="4 6">dTDP-4-dehydrorhamnose reductase</fullName>
        <ecNumber evidence="3 6">1.1.1.133</ecNumber>
    </recommendedName>
</protein>
<evidence type="ECO:0000313" key="8">
    <source>
        <dbReference type="EMBL" id="SKC33058.1"/>
    </source>
</evidence>
<dbReference type="CDD" id="cd05254">
    <property type="entry name" value="dTDP_HR_like_SDR_e"/>
    <property type="match status" value="1"/>
</dbReference>
<dbReference type="FunFam" id="3.40.50.720:FF:000159">
    <property type="entry name" value="dTDP-4-dehydrorhamnose reductase"/>
    <property type="match status" value="1"/>
</dbReference>
<comment type="similarity">
    <text evidence="2 6">Belongs to the dTDP-4-dehydrorhamnose reductase family.</text>
</comment>
<evidence type="ECO:0000256" key="5">
    <source>
        <dbReference type="ARBA" id="ARBA00048200"/>
    </source>
</evidence>
<name>A0A1T5I1P6_9GAMM</name>
<dbReference type="UniPathway" id="UPA00124"/>
<keyword evidence="6" id="KW-0521">NADP</keyword>
<comment type="function">
    <text evidence="6">Catalyzes the reduction of dTDP-6-deoxy-L-lyxo-4-hexulose to yield dTDP-L-rhamnose.</text>
</comment>
<dbReference type="AlphaFoldDB" id="A0A1T5I1P6"/>
<evidence type="ECO:0000256" key="4">
    <source>
        <dbReference type="ARBA" id="ARBA00017099"/>
    </source>
</evidence>
<dbReference type="PANTHER" id="PTHR10491">
    <property type="entry name" value="DTDP-4-DEHYDRORHAMNOSE REDUCTASE"/>
    <property type="match status" value="1"/>
</dbReference>
<keyword evidence="6 8" id="KW-0560">Oxidoreductase</keyword>
<gene>
    <name evidence="8" type="primary">rmlD</name>
    <name evidence="8" type="ORF">CZ809_02587</name>
</gene>
<evidence type="ECO:0000256" key="1">
    <source>
        <dbReference type="ARBA" id="ARBA00004781"/>
    </source>
</evidence>
<dbReference type="EMBL" id="FUZI01000004">
    <property type="protein sequence ID" value="SKC33058.1"/>
    <property type="molecule type" value="Genomic_DNA"/>
</dbReference>
<evidence type="ECO:0000313" key="9">
    <source>
        <dbReference type="Proteomes" id="UP000189966"/>
    </source>
</evidence>
<evidence type="ECO:0000259" key="7">
    <source>
        <dbReference type="Pfam" id="PF04321"/>
    </source>
</evidence>
<comment type="cofactor">
    <cofactor evidence="6">
        <name>Mg(2+)</name>
        <dbReference type="ChEBI" id="CHEBI:18420"/>
    </cofactor>
    <text evidence="6">Binds 1 Mg(2+) ion per monomer.</text>
</comment>
<evidence type="ECO:0000256" key="3">
    <source>
        <dbReference type="ARBA" id="ARBA00012929"/>
    </source>
</evidence>
<evidence type="ECO:0000256" key="2">
    <source>
        <dbReference type="ARBA" id="ARBA00010944"/>
    </source>
</evidence>
<dbReference type="Pfam" id="PF04321">
    <property type="entry name" value="RmlD_sub_bind"/>
    <property type="match status" value="1"/>
</dbReference>
<organism evidence="8 9">
    <name type="scientific">Photobacterium piscicola</name>
    <dbReference type="NCBI Taxonomy" id="1378299"/>
    <lineage>
        <taxon>Bacteria</taxon>
        <taxon>Pseudomonadati</taxon>
        <taxon>Pseudomonadota</taxon>
        <taxon>Gammaproteobacteria</taxon>
        <taxon>Vibrionales</taxon>
        <taxon>Vibrionaceae</taxon>
        <taxon>Photobacterium</taxon>
    </lineage>
</organism>
<comment type="catalytic activity">
    <reaction evidence="5 6">
        <text>dTDP-beta-L-rhamnose + NADP(+) = dTDP-4-dehydro-beta-L-rhamnose + NADPH + H(+)</text>
        <dbReference type="Rhea" id="RHEA:21796"/>
        <dbReference type="ChEBI" id="CHEBI:15378"/>
        <dbReference type="ChEBI" id="CHEBI:57510"/>
        <dbReference type="ChEBI" id="CHEBI:57783"/>
        <dbReference type="ChEBI" id="CHEBI:58349"/>
        <dbReference type="ChEBI" id="CHEBI:62830"/>
        <dbReference type="EC" id="1.1.1.133"/>
    </reaction>
</comment>
<dbReference type="UniPathway" id="UPA00281"/>
<dbReference type="GO" id="GO:0019305">
    <property type="term" value="P:dTDP-rhamnose biosynthetic process"/>
    <property type="evidence" value="ECO:0007669"/>
    <property type="project" value="UniProtKB-UniPathway"/>
</dbReference>
<accession>A0A1T5I1P6</accession>
<evidence type="ECO:0000256" key="6">
    <source>
        <dbReference type="RuleBase" id="RU364082"/>
    </source>
</evidence>
<dbReference type="NCBIfam" id="TIGR01214">
    <property type="entry name" value="rmlD"/>
    <property type="match status" value="1"/>
</dbReference>
<dbReference type="Gene3D" id="3.40.50.720">
    <property type="entry name" value="NAD(P)-binding Rossmann-like Domain"/>
    <property type="match status" value="1"/>
</dbReference>
<dbReference type="Proteomes" id="UP000189966">
    <property type="component" value="Unassembled WGS sequence"/>
</dbReference>
<dbReference type="EC" id="1.1.1.133" evidence="3 6"/>
<proteinExistence type="inferred from homology"/>
<dbReference type="GO" id="GO:0009243">
    <property type="term" value="P:O antigen biosynthetic process"/>
    <property type="evidence" value="ECO:0007669"/>
    <property type="project" value="UniProtKB-UniPathway"/>
</dbReference>